<dbReference type="Gene3D" id="1.10.10.10">
    <property type="entry name" value="Winged helix-like DNA-binding domain superfamily/Winged helix DNA-binding domain"/>
    <property type="match status" value="1"/>
</dbReference>
<dbReference type="Pfam" id="PF03861">
    <property type="entry name" value="ANTAR"/>
    <property type="match status" value="1"/>
</dbReference>
<evidence type="ECO:0000259" key="1">
    <source>
        <dbReference type="PROSITE" id="PS50921"/>
    </source>
</evidence>
<protein>
    <submittedName>
        <fullName evidence="2">ANTAR domain-containing protein</fullName>
    </submittedName>
</protein>
<evidence type="ECO:0000313" key="2">
    <source>
        <dbReference type="EMBL" id="NVO57726.1"/>
    </source>
</evidence>
<dbReference type="InterPro" id="IPR008327">
    <property type="entry name" value="Sig_transdc_resp-reg_antiterm"/>
</dbReference>
<name>A0ABX2PWL8_9RHOB</name>
<dbReference type="InterPro" id="IPR011006">
    <property type="entry name" value="CheY-like_superfamily"/>
</dbReference>
<accession>A0ABX2PWL8</accession>
<dbReference type="Gene3D" id="3.40.50.2300">
    <property type="match status" value="1"/>
</dbReference>
<organism evidence="2 3">
    <name type="scientific">Ruegeria haliotis</name>
    <dbReference type="NCBI Taxonomy" id="2747601"/>
    <lineage>
        <taxon>Bacteria</taxon>
        <taxon>Pseudomonadati</taxon>
        <taxon>Pseudomonadota</taxon>
        <taxon>Alphaproteobacteria</taxon>
        <taxon>Rhodobacterales</taxon>
        <taxon>Roseobacteraceae</taxon>
        <taxon>Ruegeria</taxon>
    </lineage>
</organism>
<gene>
    <name evidence="2" type="ORF">HW561_18160</name>
</gene>
<dbReference type="Pfam" id="PF21332">
    <property type="entry name" value="AmiR_N"/>
    <property type="match status" value="1"/>
</dbReference>
<dbReference type="PIRSF" id="PIRSF036382">
    <property type="entry name" value="RR_antiterm"/>
    <property type="match status" value="1"/>
</dbReference>
<reference evidence="2 3" key="1">
    <citation type="submission" date="2020-06" db="EMBL/GenBank/DDBJ databases">
        <authorList>
            <person name="Cao W.R."/>
        </authorList>
    </citation>
    <scope>NUCLEOTIDE SEQUENCE [LARGE SCALE GENOMIC DNA]</scope>
    <source>
        <strain evidence="2 3">B1Z28</strain>
    </source>
</reference>
<dbReference type="RefSeq" id="WP_176866793.1">
    <property type="nucleotide sequence ID" value="NZ_JABXWT010000014.1"/>
</dbReference>
<dbReference type="SMART" id="SM01012">
    <property type="entry name" value="ANTAR"/>
    <property type="match status" value="1"/>
</dbReference>
<dbReference type="InterPro" id="IPR005561">
    <property type="entry name" value="ANTAR"/>
</dbReference>
<dbReference type="EMBL" id="JABXWT010000014">
    <property type="protein sequence ID" value="NVO57726.1"/>
    <property type="molecule type" value="Genomic_DNA"/>
</dbReference>
<dbReference type="SUPFAM" id="SSF52172">
    <property type="entry name" value="CheY-like"/>
    <property type="match status" value="1"/>
</dbReference>
<dbReference type="InterPro" id="IPR036388">
    <property type="entry name" value="WH-like_DNA-bd_sf"/>
</dbReference>
<feature type="domain" description="ANTAR" evidence="1">
    <location>
        <begin position="126"/>
        <end position="186"/>
    </location>
</feature>
<comment type="caution">
    <text evidence="2">The sequence shown here is derived from an EMBL/GenBank/DDBJ whole genome shotgun (WGS) entry which is preliminary data.</text>
</comment>
<evidence type="ECO:0000313" key="3">
    <source>
        <dbReference type="Proteomes" id="UP000630805"/>
    </source>
</evidence>
<dbReference type="PROSITE" id="PS50921">
    <property type="entry name" value="ANTAR"/>
    <property type="match status" value="1"/>
</dbReference>
<keyword evidence="3" id="KW-1185">Reference proteome</keyword>
<sequence>MTRRFSARELGGARAVILHREHTTVKALSRQLTAIGLRVTQQWPSLGAAALGADFVFFDADLGHDEQFPWARGQSPMPLIALIGSEAPGRIEWALTAGANAQLIKPIGDNGAYSALLIARAAYDEALALAAEVTDLRHRLSERQTVVQAVNFLMSEGADETAAFDRLRRMAMDWRVSFEVAAQRVVARHTGKRGSDERRNSRS</sequence>
<dbReference type="InterPro" id="IPR049021">
    <property type="entry name" value="AmiR_N"/>
</dbReference>
<proteinExistence type="predicted"/>
<dbReference type="Proteomes" id="UP000630805">
    <property type="component" value="Unassembled WGS sequence"/>
</dbReference>